<sequence>MSFAYEQIGLRIAGLVCRRLELKIEGAKNIPVSGPLLLIGKHQREADGPWVLGSVPRPVWTIIKDDVNWPTKAILGLLGNMYPMKRNAMDPSAYRTTIAHLRKGEAVVMFPEAHRVRELIGFHPGVAGIARRVEKTPIVPFVVLNSENLGVLRIVHHLFLGAPTEQPIIRFGLPFVLPPATEKRRSDQYQKDIKFIRDKVAALMPPDLIGGNELHVISKEK</sequence>
<proteinExistence type="predicted"/>
<dbReference type="SMART" id="SM00563">
    <property type="entry name" value="PlsC"/>
    <property type="match status" value="1"/>
</dbReference>
<dbReference type="GO" id="GO:0003841">
    <property type="term" value="F:1-acylglycerol-3-phosphate O-acyltransferase activity"/>
    <property type="evidence" value="ECO:0007669"/>
    <property type="project" value="TreeGrafter"/>
</dbReference>
<dbReference type="Proteomes" id="UP000178493">
    <property type="component" value="Unassembled WGS sequence"/>
</dbReference>
<dbReference type="CDD" id="cd07989">
    <property type="entry name" value="LPLAT_AGPAT-like"/>
    <property type="match status" value="1"/>
</dbReference>
<name>A0A1G1W873_9BACT</name>
<gene>
    <name evidence="4" type="ORF">A2126_00295</name>
</gene>
<accession>A0A1G1W873</accession>
<dbReference type="InterPro" id="IPR002123">
    <property type="entry name" value="Plipid/glycerol_acylTrfase"/>
</dbReference>
<dbReference type="GO" id="GO:0006654">
    <property type="term" value="P:phosphatidic acid biosynthetic process"/>
    <property type="evidence" value="ECO:0007669"/>
    <property type="project" value="TreeGrafter"/>
</dbReference>
<evidence type="ECO:0000256" key="2">
    <source>
        <dbReference type="ARBA" id="ARBA00023315"/>
    </source>
</evidence>
<reference evidence="4 5" key="1">
    <citation type="journal article" date="2016" name="Nat. Commun.">
        <title>Thousands of microbial genomes shed light on interconnected biogeochemical processes in an aquifer system.</title>
        <authorList>
            <person name="Anantharaman K."/>
            <person name="Brown C.T."/>
            <person name="Hug L.A."/>
            <person name="Sharon I."/>
            <person name="Castelle C.J."/>
            <person name="Probst A.J."/>
            <person name="Thomas B.C."/>
            <person name="Singh A."/>
            <person name="Wilkins M.J."/>
            <person name="Karaoz U."/>
            <person name="Brodie E.L."/>
            <person name="Williams K.H."/>
            <person name="Hubbard S.S."/>
            <person name="Banfield J.F."/>
        </authorList>
    </citation>
    <scope>NUCLEOTIDE SEQUENCE [LARGE SCALE GENOMIC DNA]</scope>
</reference>
<evidence type="ECO:0000259" key="3">
    <source>
        <dbReference type="SMART" id="SM00563"/>
    </source>
</evidence>
<dbReference type="Pfam" id="PF01553">
    <property type="entry name" value="Acyltransferase"/>
    <property type="match status" value="1"/>
</dbReference>
<keyword evidence="2" id="KW-0012">Acyltransferase</keyword>
<keyword evidence="1" id="KW-0808">Transferase</keyword>
<evidence type="ECO:0000313" key="5">
    <source>
        <dbReference type="Proteomes" id="UP000178493"/>
    </source>
</evidence>
<dbReference type="AlphaFoldDB" id="A0A1G1W873"/>
<evidence type="ECO:0000256" key="1">
    <source>
        <dbReference type="ARBA" id="ARBA00022679"/>
    </source>
</evidence>
<dbReference type="PANTHER" id="PTHR10434">
    <property type="entry name" value="1-ACYL-SN-GLYCEROL-3-PHOSPHATE ACYLTRANSFERASE"/>
    <property type="match status" value="1"/>
</dbReference>
<dbReference type="EMBL" id="MHCO01000028">
    <property type="protein sequence ID" value="OGY23814.1"/>
    <property type="molecule type" value="Genomic_DNA"/>
</dbReference>
<organism evidence="4 5">
    <name type="scientific">Candidatus Woykebacteria bacterium GWB1_45_5</name>
    <dbReference type="NCBI Taxonomy" id="1802592"/>
    <lineage>
        <taxon>Bacteria</taxon>
        <taxon>Candidatus Woykeibacteriota</taxon>
    </lineage>
</organism>
<feature type="domain" description="Phospholipid/glycerol acyltransferase" evidence="3">
    <location>
        <begin position="36"/>
        <end position="146"/>
    </location>
</feature>
<protein>
    <recommendedName>
        <fullName evidence="3">Phospholipid/glycerol acyltransferase domain-containing protein</fullName>
    </recommendedName>
</protein>
<comment type="caution">
    <text evidence="4">The sequence shown here is derived from an EMBL/GenBank/DDBJ whole genome shotgun (WGS) entry which is preliminary data.</text>
</comment>
<evidence type="ECO:0000313" key="4">
    <source>
        <dbReference type="EMBL" id="OGY23814.1"/>
    </source>
</evidence>
<dbReference type="SUPFAM" id="SSF69593">
    <property type="entry name" value="Glycerol-3-phosphate (1)-acyltransferase"/>
    <property type="match status" value="1"/>
</dbReference>
<dbReference type="PANTHER" id="PTHR10434:SF11">
    <property type="entry name" value="1-ACYL-SN-GLYCEROL-3-PHOSPHATE ACYLTRANSFERASE"/>
    <property type="match status" value="1"/>
</dbReference>